<dbReference type="GO" id="GO:0071555">
    <property type="term" value="P:cell wall organization"/>
    <property type="evidence" value="ECO:0007669"/>
    <property type="project" value="UniProtKB-KW"/>
</dbReference>
<proteinExistence type="inferred from homology"/>
<comment type="subcellular location">
    <subcellularLocation>
        <location evidence="7">Cell membrane</location>
        <topology evidence="7">Single-pass membrane protein</topology>
    </subcellularLocation>
</comment>
<feature type="transmembrane region" description="Helical" evidence="7">
    <location>
        <begin position="6"/>
        <end position="26"/>
    </location>
</feature>
<sequence>MHTRYVMRIVVFALVGMAIVGCLVVYGRLFGAPQGGAPLELFIVARDASYGDTVERLLAHGFIRSRWALDVALGSRGVPVITSGGYSISPSFDAWDMADVFSSGPTLVWVIIPEGLRKEETADILSRELAWDKKARDAWVATYTSTKQEYIEGVYFPDTYLIPKNEQPEEVALRLQRRFEEIFAEYAKEARAQNIKWDTVIKIASLIQREAAGSEDMPLIAGVLWNRLAKGMKLDIDATVQYARGHTGSGWWAPITPQDKSIDSPYNTYRYKGLPPHPIASPGRAAIEAVLHSAETDCVYYLHDALKRIHCAVTYEEHKKNIEKYL</sequence>
<dbReference type="EMBL" id="MHQL01000031">
    <property type="protein sequence ID" value="OHA02540.1"/>
    <property type="molecule type" value="Genomic_DNA"/>
</dbReference>
<evidence type="ECO:0000313" key="9">
    <source>
        <dbReference type="Proteomes" id="UP000177811"/>
    </source>
</evidence>
<keyword evidence="6 7" id="KW-0961">Cell wall biogenesis/degradation</keyword>
<protein>
    <recommendedName>
        <fullName evidence="7">Endolytic murein transglycosylase</fullName>
        <ecNumber evidence="7">4.2.2.29</ecNumber>
    </recommendedName>
    <alternativeName>
        <fullName evidence="7">Peptidoglycan lytic transglycosylase</fullName>
    </alternativeName>
    <alternativeName>
        <fullName evidence="7">Peptidoglycan polymerization terminase</fullName>
    </alternativeName>
</protein>
<accession>A0A1G2KSY7</accession>
<dbReference type="PANTHER" id="PTHR30518">
    <property type="entry name" value="ENDOLYTIC MUREIN TRANSGLYCOSYLASE"/>
    <property type="match status" value="1"/>
</dbReference>
<organism evidence="8 9">
    <name type="scientific">Candidatus Sungbacteria bacterium RIFCSPHIGHO2_02_FULL_51_29</name>
    <dbReference type="NCBI Taxonomy" id="1802273"/>
    <lineage>
        <taxon>Bacteria</taxon>
        <taxon>Candidatus Sungiibacteriota</taxon>
    </lineage>
</organism>
<evidence type="ECO:0000256" key="7">
    <source>
        <dbReference type="HAMAP-Rule" id="MF_02065"/>
    </source>
</evidence>
<keyword evidence="5 7" id="KW-0456">Lyase</keyword>
<dbReference type="AlphaFoldDB" id="A0A1G2KSY7"/>
<gene>
    <name evidence="7" type="primary">mltG</name>
    <name evidence="8" type="ORF">A3C16_01215</name>
</gene>
<evidence type="ECO:0000256" key="2">
    <source>
        <dbReference type="ARBA" id="ARBA00022692"/>
    </source>
</evidence>
<dbReference type="Pfam" id="PF02618">
    <property type="entry name" value="YceG"/>
    <property type="match status" value="1"/>
</dbReference>
<dbReference type="NCBIfam" id="TIGR00247">
    <property type="entry name" value="endolytic transglycosylase MltG"/>
    <property type="match status" value="1"/>
</dbReference>
<dbReference type="PROSITE" id="PS51257">
    <property type="entry name" value="PROKAR_LIPOPROTEIN"/>
    <property type="match status" value="1"/>
</dbReference>
<comment type="similarity">
    <text evidence="7">Belongs to the transglycosylase MltG family.</text>
</comment>
<evidence type="ECO:0000313" key="8">
    <source>
        <dbReference type="EMBL" id="OHA02540.1"/>
    </source>
</evidence>
<keyword evidence="3 7" id="KW-1133">Transmembrane helix</keyword>
<comment type="function">
    <text evidence="7">Functions as a peptidoglycan terminase that cleaves nascent peptidoglycan strands endolytically to terminate their elongation.</text>
</comment>
<comment type="caution">
    <text evidence="8">The sequence shown here is derived from an EMBL/GenBank/DDBJ whole genome shotgun (WGS) entry which is preliminary data.</text>
</comment>
<keyword evidence="4 7" id="KW-0472">Membrane</keyword>
<evidence type="ECO:0000256" key="3">
    <source>
        <dbReference type="ARBA" id="ARBA00022989"/>
    </source>
</evidence>
<reference evidence="8 9" key="1">
    <citation type="journal article" date="2016" name="Nat. Commun.">
        <title>Thousands of microbial genomes shed light on interconnected biogeochemical processes in an aquifer system.</title>
        <authorList>
            <person name="Anantharaman K."/>
            <person name="Brown C.T."/>
            <person name="Hug L.A."/>
            <person name="Sharon I."/>
            <person name="Castelle C.J."/>
            <person name="Probst A.J."/>
            <person name="Thomas B.C."/>
            <person name="Singh A."/>
            <person name="Wilkins M.J."/>
            <person name="Karaoz U."/>
            <person name="Brodie E.L."/>
            <person name="Williams K.H."/>
            <person name="Hubbard S.S."/>
            <person name="Banfield J.F."/>
        </authorList>
    </citation>
    <scope>NUCLEOTIDE SEQUENCE [LARGE SCALE GENOMIC DNA]</scope>
</reference>
<keyword evidence="2 7" id="KW-0812">Transmembrane</keyword>
<evidence type="ECO:0000256" key="1">
    <source>
        <dbReference type="ARBA" id="ARBA00022475"/>
    </source>
</evidence>
<evidence type="ECO:0000256" key="4">
    <source>
        <dbReference type="ARBA" id="ARBA00023136"/>
    </source>
</evidence>
<dbReference type="Proteomes" id="UP000177811">
    <property type="component" value="Unassembled WGS sequence"/>
</dbReference>
<name>A0A1G2KSY7_9BACT</name>
<dbReference type="HAMAP" id="MF_02065">
    <property type="entry name" value="MltG"/>
    <property type="match status" value="1"/>
</dbReference>
<evidence type="ECO:0000256" key="5">
    <source>
        <dbReference type="ARBA" id="ARBA00023239"/>
    </source>
</evidence>
<feature type="site" description="Important for catalytic activity" evidence="7">
    <location>
        <position position="210"/>
    </location>
</feature>
<comment type="catalytic activity">
    <reaction evidence="7">
        <text>a peptidoglycan chain = a peptidoglycan chain with N-acetyl-1,6-anhydromuramyl-[peptide] at the reducing end + a peptidoglycan chain with N-acetylglucosamine at the non-reducing end.</text>
        <dbReference type="EC" id="4.2.2.29"/>
    </reaction>
</comment>
<dbReference type="GO" id="GO:0009252">
    <property type="term" value="P:peptidoglycan biosynthetic process"/>
    <property type="evidence" value="ECO:0007669"/>
    <property type="project" value="UniProtKB-UniRule"/>
</dbReference>
<dbReference type="InterPro" id="IPR003770">
    <property type="entry name" value="MLTG-like"/>
</dbReference>
<keyword evidence="1 7" id="KW-1003">Cell membrane</keyword>
<evidence type="ECO:0000256" key="6">
    <source>
        <dbReference type="ARBA" id="ARBA00023316"/>
    </source>
</evidence>
<dbReference type="GO" id="GO:0008932">
    <property type="term" value="F:lytic endotransglycosylase activity"/>
    <property type="evidence" value="ECO:0007669"/>
    <property type="project" value="UniProtKB-UniRule"/>
</dbReference>
<dbReference type="PANTHER" id="PTHR30518:SF2">
    <property type="entry name" value="ENDOLYTIC MUREIN TRANSGLYCOSYLASE"/>
    <property type="match status" value="1"/>
</dbReference>
<dbReference type="GO" id="GO:0005886">
    <property type="term" value="C:plasma membrane"/>
    <property type="evidence" value="ECO:0007669"/>
    <property type="project" value="UniProtKB-SubCell"/>
</dbReference>
<dbReference type="EC" id="4.2.2.29" evidence="7"/>